<dbReference type="OrthoDB" id="409586at2759"/>
<evidence type="ECO:0000256" key="7">
    <source>
        <dbReference type="ARBA" id="ARBA00022989"/>
    </source>
</evidence>
<dbReference type="GO" id="GO:0000064">
    <property type="term" value="F:L-ornithine transmembrane transporter activity"/>
    <property type="evidence" value="ECO:0007669"/>
    <property type="project" value="TreeGrafter"/>
</dbReference>
<dbReference type="InterPro" id="IPR018108">
    <property type="entry name" value="MCP_transmembrane"/>
</dbReference>
<evidence type="ECO:0000256" key="1">
    <source>
        <dbReference type="ARBA" id="ARBA00004448"/>
    </source>
</evidence>
<organism evidence="12 13">
    <name type="scientific">Polychaeton citri CBS 116435</name>
    <dbReference type="NCBI Taxonomy" id="1314669"/>
    <lineage>
        <taxon>Eukaryota</taxon>
        <taxon>Fungi</taxon>
        <taxon>Dikarya</taxon>
        <taxon>Ascomycota</taxon>
        <taxon>Pezizomycotina</taxon>
        <taxon>Dothideomycetes</taxon>
        <taxon>Dothideomycetidae</taxon>
        <taxon>Capnodiales</taxon>
        <taxon>Capnodiaceae</taxon>
        <taxon>Polychaeton</taxon>
    </lineage>
</organism>
<dbReference type="EMBL" id="MU003776">
    <property type="protein sequence ID" value="KAF2723492.1"/>
    <property type="molecule type" value="Genomic_DNA"/>
</dbReference>
<comment type="similarity">
    <text evidence="2 11">Belongs to the mitochondrial carrier (TC 2.A.29) family.</text>
</comment>
<protein>
    <submittedName>
        <fullName evidence="12">Mitochondrial carrier</fullName>
    </submittedName>
</protein>
<evidence type="ECO:0000256" key="8">
    <source>
        <dbReference type="ARBA" id="ARBA00023128"/>
    </source>
</evidence>
<name>A0A9P4UPI6_9PEZI</name>
<keyword evidence="8" id="KW-0496">Mitochondrion</keyword>
<gene>
    <name evidence="12" type="ORF">K431DRAFT_219802</name>
</gene>
<comment type="caution">
    <text evidence="12">The sequence shown here is derived from an EMBL/GenBank/DDBJ whole genome shotgun (WGS) entry which is preliminary data.</text>
</comment>
<keyword evidence="9 10" id="KW-0472">Membrane</keyword>
<dbReference type="GO" id="GO:1990575">
    <property type="term" value="P:mitochondrial L-ornithine transmembrane transport"/>
    <property type="evidence" value="ECO:0007669"/>
    <property type="project" value="TreeGrafter"/>
</dbReference>
<feature type="repeat" description="Solcar" evidence="10">
    <location>
        <begin position="218"/>
        <end position="305"/>
    </location>
</feature>
<dbReference type="SUPFAM" id="SSF103506">
    <property type="entry name" value="Mitochondrial carrier"/>
    <property type="match status" value="1"/>
</dbReference>
<evidence type="ECO:0000256" key="10">
    <source>
        <dbReference type="PROSITE-ProRule" id="PRU00282"/>
    </source>
</evidence>
<dbReference type="Pfam" id="PF00153">
    <property type="entry name" value="Mito_carr"/>
    <property type="match status" value="3"/>
</dbReference>
<keyword evidence="3 11" id="KW-0813">Transport</keyword>
<evidence type="ECO:0000256" key="4">
    <source>
        <dbReference type="ARBA" id="ARBA00022692"/>
    </source>
</evidence>
<dbReference type="InterPro" id="IPR002067">
    <property type="entry name" value="MCP"/>
</dbReference>
<reference evidence="12" key="1">
    <citation type="journal article" date="2020" name="Stud. Mycol.">
        <title>101 Dothideomycetes genomes: a test case for predicting lifestyles and emergence of pathogens.</title>
        <authorList>
            <person name="Haridas S."/>
            <person name="Albert R."/>
            <person name="Binder M."/>
            <person name="Bloem J."/>
            <person name="Labutti K."/>
            <person name="Salamov A."/>
            <person name="Andreopoulos B."/>
            <person name="Baker S."/>
            <person name="Barry K."/>
            <person name="Bills G."/>
            <person name="Bluhm B."/>
            <person name="Cannon C."/>
            <person name="Castanera R."/>
            <person name="Culley D."/>
            <person name="Daum C."/>
            <person name="Ezra D."/>
            <person name="Gonzalez J."/>
            <person name="Henrissat B."/>
            <person name="Kuo A."/>
            <person name="Liang C."/>
            <person name="Lipzen A."/>
            <person name="Lutzoni F."/>
            <person name="Magnuson J."/>
            <person name="Mondo S."/>
            <person name="Nolan M."/>
            <person name="Ohm R."/>
            <person name="Pangilinan J."/>
            <person name="Park H.-J."/>
            <person name="Ramirez L."/>
            <person name="Alfaro M."/>
            <person name="Sun H."/>
            <person name="Tritt A."/>
            <person name="Yoshinaga Y."/>
            <person name="Zwiers L.-H."/>
            <person name="Turgeon B."/>
            <person name="Goodwin S."/>
            <person name="Spatafora J."/>
            <person name="Crous P."/>
            <person name="Grigoriev I."/>
        </authorList>
    </citation>
    <scope>NUCLEOTIDE SEQUENCE</scope>
    <source>
        <strain evidence="12">CBS 116435</strain>
    </source>
</reference>
<evidence type="ECO:0000313" key="12">
    <source>
        <dbReference type="EMBL" id="KAF2723492.1"/>
    </source>
</evidence>
<evidence type="ECO:0000256" key="6">
    <source>
        <dbReference type="ARBA" id="ARBA00022792"/>
    </source>
</evidence>
<keyword evidence="7" id="KW-1133">Transmembrane helix</keyword>
<evidence type="ECO:0000313" key="13">
    <source>
        <dbReference type="Proteomes" id="UP000799441"/>
    </source>
</evidence>
<feature type="repeat" description="Solcar" evidence="10">
    <location>
        <begin position="116"/>
        <end position="205"/>
    </location>
</feature>
<keyword evidence="6" id="KW-0999">Mitochondrion inner membrane</keyword>
<evidence type="ECO:0000256" key="3">
    <source>
        <dbReference type="ARBA" id="ARBA00022448"/>
    </source>
</evidence>
<keyword evidence="13" id="KW-1185">Reference proteome</keyword>
<dbReference type="InterPro" id="IPR023395">
    <property type="entry name" value="MCP_dom_sf"/>
</dbReference>
<keyword evidence="4 10" id="KW-0812">Transmembrane</keyword>
<dbReference type="PROSITE" id="PS50920">
    <property type="entry name" value="SOLCAR"/>
    <property type="match status" value="3"/>
</dbReference>
<evidence type="ECO:0000256" key="2">
    <source>
        <dbReference type="ARBA" id="ARBA00006375"/>
    </source>
</evidence>
<dbReference type="PANTHER" id="PTHR45624">
    <property type="entry name" value="MITOCHONDRIAL BASIC AMINO ACIDS TRANSPORTER-RELATED"/>
    <property type="match status" value="1"/>
</dbReference>
<comment type="subcellular location">
    <subcellularLocation>
        <location evidence="1">Mitochondrion inner membrane</location>
        <topology evidence="1">Multi-pass membrane protein</topology>
    </subcellularLocation>
</comment>
<dbReference type="PANTHER" id="PTHR45624:SF12">
    <property type="entry name" value="MITOCHONDRIAL ORNITHINE TRANSPORTER 1"/>
    <property type="match status" value="1"/>
</dbReference>
<sequence length="307" mass="33577">MAEALEEANRGVNQTLKDLFSGAVGGVAQVLIGQPFDIVKVRLQTTTQYSNALDAATQIFKHEGPAAFYKGTLTPLIGIGACVSVQFGAFNYAKRAFEAQNAADKPVAIGEVGKPLSYGQYYTAGAFAGLANTFLSSPIEHIRIRLQTQPHGAGRLYNGPLDCISKLSKSPSVALGLYRGTSVTLLREAQAYGMWFLTFEYLMNSDAHRNNIQRKEVPTWKIAFYGGLAGEMLWLSSYPLDVVKSKMQSDGLGEKQKYKSMRDTFGQTWRAEGMRGFWKGIGPTLLRAMPVSAGTFAVVELTMRFIS</sequence>
<accession>A0A9P4UPI6</accession>
<dbReference type="Proteomes" id="UP000799441">
    <property type="component" value="Unassembled WGS sequence"/>
</dbReference>
<feature type="repeat" description="Solcar" evidence="10">
    <location>
        <begin position="13"/>
        <end position="96"/>
    </location>
</feature>
<dbReference type="InterPro" id="IPR050567">
    <property type="entry name" value="Mitochondrial_Carrier"/>
</dbReference>
<dbReference type="GO" id="GO:0005743">
    <property type="term" value="C:mitochondrial inner membrane"/>
    <property type="evidence" value="ECO:0007669"/>
    <property type="project" value="UniProtKB-SubCell"/>
</dbReference>
<evidence type="ECO:0000256" key="5">
    <source>
        <dbReference type="ARBA" id="ARBA00022737"/>
    </source>
</evidence>
<dbReference type="AlphaFoldDB" id="A0A9P4UPI6"/>
<evidence type="ECO:0000256" key="11">
    <source>
        <dbReference type="RuleBase" id="RU000488"/>
    </source>
</evidence>
<dbReference type="Gene3D" id="1.50.40.10">
    <property type="entry name" value="Mitochondrial carrier domain"/>
    <property type="match status" value="2"/>
</dbReference>
<evidence type="ECO:0000256" key="9">
    <source>
        <dbReference type="ARBA" id="ARBA00023136"/>
    </source>
</evidence>
<keyword evidence="5" id="KW-0677">Repeat</keyword>
<proteinExistence type="inferred from homology"/>
<dbReference type="PRINTS" id="PR00926">
    <property type="entry name" value="MITOCARRIER"/>
</dbReference>